<organism evidence="1 2">
    <name type="scientific">Umezawaea tangerina</name>
    <dbReference type="NCBI Taxonomy" id="84725"/>
    <lineage>
        <taxon>Bacteria</taxon>
        <taxon>Bacillati</taxon>
        <taxon>Actinomycetota</taxon>
        <taxon>Actinomycetes</taxon>
        <taxon>Pseudonocardiales</taxon>
        <taxon>Pseudonocardiaceae</taxon>
        <taxon>Umezawaea</taxon>
    </lineage>
</organism>
<evidence type="ECO:0000313" key="1">
    <source>
        <dbReference type="EMBL" id="PRY44449.1"/>
    </source>
</evidence>
<dbReference type="RefSeq" id="WP_245886190.1">
    <property type="nucleotide sequence ID" value="NZ_PVTF01000002.1"/>
</dbReference>
<dbReference type="Proteomes" id="UP000239494">
    <property type="component" value="Unassembled WGS sequence"/>
</dbReference>
<dbReference type="InterPro" id="IPR006311">
    <property type="entry name" value="TAT_signal"/>
</dbReference>
<dbReference type="Gene3D" id="2.115.10.20">
    <property type="entry name" value="Glycosyl hydrolase domain, family 43"/>
    <property type="match status" value="1"/>
</dbReference>
<accession>A0A2T0TFM3</accession>
<dbReference type="AlphaFoldDB" id="A0A2T0TFM3"/>
<sequence length="480" mass="51385">MANGIDRRTLLRGVAGAVAVPALLSQATATADRAPTPFDLHFEIAHQFRPFDLIAPRFQQYDKRAAPASDKLVRTGVRPRAPFGTVLVEVRSGAAVAGLAGGGTSVLGTVDPVAGRATIEVTAGGTTTVVKSAAVTVSGSYGLAVVVNENAVTVLVDGQPVLTERDGVRALVDLRVPAVLGGLDYAYGGRGQVRLGRVRAGYYGQAGVRDPHVVQHADGRPFIRDGKLYLTMTNAGLGFFQQAHWAVWTLDLADPTRVEQVAALFFARDGVVLGDHAGQIVYDDRTRRFILLMSSWGDFDFKGVHVRHATTRADVLSGVHVIPTEQLALPTSVSSWDPALTLVDGRWRLAFVESEAQQPAFVFHPALATGPPGADYAESLTLVGADRTVDQTEGTIIQRVGGRWYLFASDGDAREYPVYDLSSMAKLGELDAPYGTNIPHPVLLPVGRDWWLVTFDGTQFAEPVLGYGGHGDLIVMRARG</sequence>
<proteinExistence type="predicted"/>
<name>A0A2T0TFM3_9PSEU</name>
<keyword evidence="2" id="KW-1185">Reference proteome</keyword>
<dbReference type="SUPFAM" id="SSF75005">
    <property type="entry name" value="Arabinanase/levansucrase/invertase"/>
    <property type="match status" value="1"/>
</dbReference>
<protein>
    <submittedName>
        <fullName evidence="1">Uncharacterized protein</fullName>
    </submittedName>
</protein>
<reference evidence="1 2" key="1">
    <citation type="submission" date="2018-03" db="EMBL/GenBank/DDBJ databases">
        <title>Genomic Encyclopedia of Archaeal and Bacterial Type Strains, Phase II (KMG-II): from individual species to whole genera.</title>
        <authorList>
            <person name="Goeker M."/>
        </authorList>
    </citation>
    <scope>NUCLEOTIDE SEQUENCE [LARGE SCALE GENOMIC DNA]</scope>
    <source>
        <strain evidence="1 2">DSM 44720</strain>
    </source>
</reference>
<comment type="caution">
    <text evidence="1">The sequence shown here is derived from an EMBL/GenBank/DDBJ whole genome shotgun (WGS) entry which is preliminary data.</text>
</comment>
<dbReference type="InterPro" id="IPR023296">
    <property type="entry name" value="Glyco_hydro_beta-prop_sf"/>
</dbReference>
<gene>
    <name evidence="1" type="ORF">CLV43_10214</name>
</gene>
<evidence type="ECO:0000313" key="2">
    <source>
        <dbReference type="Proteomes" id="UP000239494"/>
    </source>
</evidence>
<dbReference type="PROSITE" id="PS51318">
    <property type="entry name" value="TAT"/>
    <property type="match status" value="1"/>
</dbReference>
<dbReference type="EMBL" id="PVTF01000002">
    <property type="protein sequence ID" value="PRY44449.1"/>
    <property type="molecule type" value="Genomic_DNA"/>
</dbReference>